<gene>
    <name evidence="3" type="ORF">GCM10023091_40080</name>
</gene>
<feature type="signal peptide" evidence="1">
    <location>
        <begin position="1"/>
        <end position="19"/>
    </location>
</feature>
<dbReference type="RefSeq" id="WP_345032537.1">
    <property type="nucleotide sequence ID" value="NZ_BAABEY010000036.1"/>
</dbReference>
<sequence>MRSIQLLLFAALLTTHALAQKEAYKEIQTRLILAGDGSTIELGEGTFRMTGSLSLEGKHNLVIKGKGKGRTVLDFSGQTSGAEGLLITNGTNIVLEDFTIHNAKGDCIKTKDVKGITFRNIQAGWPGKPSSKNGSYALYPVLCEKVLIENCEAYGASDAGIYVGQSRYITVKNNRAYRNVAGIEIENSLDAEVFDNEATENTGGILVFDLPDLILKKGGNVKVYRNNIHHNNLRNFAPKGNIVAKVPDGTGVLILAASDVEITGNTILNNKSIGAGVISYFVTENPIKDTAYYPYPARIHIHNNRFAREHKRPTGKGRMGMMFRFKLKFGKDVPHVLWDGIKDEKNGGPVVCVHDNEENTFANMDVANNFRNVSRDTAAVNCDFRGER</sequence>
<feature type="domain" description="Right handed beta helix" evidence="2">
    <location>
        <begin position="132"/>
        <end position="277"/>
    </location>
</feature>
<dbReference type="Gene3D" id="2.160.20.10">
    <property type="entry name" value="Single-stranded right-handed beta-helix, Pectin lyase-like"/>
    <property type="match status" value="1"/>
</dbReference>
<dbReference type="InterPro" id="IPR022442">
    <property type="entry name" value="SO_2930-like_dom"/>
</dbReference>
<dbReference type="NCBIfam" id="TIGR03805">
    <property type="entry name" value="beta_helix_1"/>
    <property type="match status" value="1"/>
</dbReference>
<accession>A0ABP8M8W5</accession>
<keyword evidence="1" id="KW-0732">Signal</keyword>
<dbReference type="SMART" id="SM00710">
    <property type="entry name" value="PbH1"/>
    <property type="match status" value="6"/>
</dbReference>
<proteinExistence type="predicted"/>
<feature type="chain" id="PRO_5047399187" description="Right handed beta helix domain-containing protein" evidence="1">
    <location>
        <begin position="20"/>
        <end position="388"/>
    </location>
</feature>
<evidence type="ECO:0000256" key="1">
    <source>
        <dbReference type="SAM" id="SignalP"/>
    </source>
</evidence>
<comment type="caution">
    <text evidence="3">The sequence shown here is derived from an EMBL/GenBank/DDBJ whole genome shotgun (WGS) entry which is preliminary data.</text>
</comment>
<dbReference type="EMBL" id="BAABEY010000036">
    <property type="protein sequence ID" value="GAA4446617.1"/>
    <property type="molecule type" value="Genomic_DNA"/>
</dbReference>
<dbReference type="InterPro" id="IPR039448">
    <property type="entry name" value="Beta_helix"/>
</dbReference>
<dbReference type="Proteomes" id="UP001501508">
    <property type="component" value="Unassembled WGS sequence"/>
</dbReference>
<dbReference type="InterPro" id="IPR006626">
    <property type="entry name" value="PbH1"/>
</dbReference>
<dbReference type="InterPro" id="IPR011050">
    <property type="entry name" value="Pectin_lyase_fold/virulence"/>
</dbReference>
<protein>
    <recommendedName>
        <fullName evidence="2">Right handed beta helix domain-containing protein</fullName>
    </recommendedName>
</protein>
<evidence type="ECO:0000259" key="2">
    <source>
        <dbReference type="Pfam" id="PF13229"/>
    </source>
</evidence>
<dbReference type="SUPFAM" id="SSF51126">
    <property type="entry name" value="Pectin lyase-like"/>
    <property type="match status" value="1"/>
</dbReference>
<dbReference type="InterPro" id="IPR022441">
    <property type="entry name" value="Para_beta_helix_rpt-2"/>
</dbReference>
<dbReference type="NCBIfam" id="TIGR03804">
    <property type="entry name" value="para_beta_helix"/>
    <property type="match status" value="1"/>
</dbReference>
<keyword evidence="4" id="KW-1185">Reference proteome</keyword>
<evidence type="ECO:0000313" key="3">
    <source>
        <dbReference type="EMBL" id="GAA4446617.1"/>
    </source>
</evidence>
<dbReference type="InterPro" id="IPR012334">
    <property type="entry name" value="Pectin_lyas_fold"/>
</dbReference>
<reference evidence="4" key="1">
    <citation type="journal article" date="2019" name="Int. J. Syst. Evol. Microbiol.">
        <title>The Global Catalogue of Microorganisms (GCM) 10K type strain sequencing project: providing services to taxonomists for standard genome sequencing and annotation.</title>
        <authorList>
            <consortium name="The Broad Institute Genomics Platform"/>
            <consortium name="The Broad Institute Genome Sequencing Center for Infectious Disease"/>
            <person name="Wu L."/>
            <person name="Ma J."/>
        </authorList>
    </citation>
    <scope>NUCLEOTIDE SEQUENCE [LARGE SCALE GENOMIC DNA]</scope>
    <source>
        <strain evidence="4">JCM 31920</strain>
    </source>
</reference>
<organism evidence="3 4">
    <name type="scientific">Ravibacter arvi</name>
    <dbReference type="NCBI Taxonomy" id="2051041"/>
    <lineage>
        <taxon>Bacteria</taxon>
        <taxon>Pseudomonadati</taxon>
        <taxon>Bacteroidota</taxon>
        <taxon>Cytophagia</taxon>
        <taxon>Cytophagales</taxon>
        <taxon>Spirosomataceae</taxon>
        <taxon>Ravibacter</taxon>
    </lineage>
</organism>
<dbReference type="Pfam" id="PF13229">
    <property type="entry name" value="Beta_helix"/>
    <property type="match status" value="1"/>
</dbReference>
<name>A0ABP8M8W5_9BACT</name>
<evidence type="ECO:0000313" key="4">
    <source>
        <dbReference type="Proteomes" id="UP001501508"/>
    </source>
</evidence>